<dbReference type="Proteomes" id="UP000256478">
    <property type="component" value="Unassembled WGS sequence"/>
</dbReference>
<dbReference type="Pfam" id="PF00797">
    <property type="entry name" value="Acetyltransf_2"/>
    <property type="match status" value="1"/>
</dbReference>
<sequence length="270" mass="31250">MNNIQRQQYFKRLELSEVDKTYAGLKALQEQHMKKIPFENLDVVVGRDILLSPEYLFNKIVERKRGGYCFELNLLYASLLSSLGFKPKPVMGRVWLRNPKQMPPRNHLAHLLTLEEKTYLTDVGFGALAPRVPLDINSSQEIEDGDGIVRIINTAPNQYMVQRKVASQWENQYSFEDIEISHDDIQIANFFMSKSESSHFYQHRFIGIFTEDGRMGLFDNKLTKRIGINTVESSDVSTPEKWLSTLKNTFNMELDFSDNELSILFSINRG</sequence>
<comment type="caution">
    <text evidence="3">The sequence shown here is derived from an EMBL/GenBank/DDBJ whole genome shotgun (WGS) entry which is preliminary data.</text>
</comment>
<evidence type="ECO:0008006" key="5">
    <source>
        <dbReference type="Google" id="ProtNLM"/>
    </source>
</evidence>
<dbReference type="RefSeq" id="WP_116008076.1">
    <property type="nucleotide sequence ID" value="NZ_QUOU01000001.1"/>
</dbReference>
<dbReference type="InterPro" id="IPR053710">
    <property type="entry name" value="Arylamine_NAT_domain_sf"/>
</dbReference>
<dbReference type="PANTHER" id="PTHR11786:SF0">
    <property type="entry name" value="ARYLAMINE N-ACETYLTRANSFERASE 4-RELATED"/>
    <property type="match status" value="1"/>
</dbReference>
<reference evidence="3 4" key="1">
    <citation type="submission" date="2018-08" db="EMBL/GenBank/DDBJ databases">
        <title>Thalassotalea euphylliae genome.</title>
        <authorList>
            <person name="Summers S."/>
            <person name="Rice S.A."/>
            <person name="Freckelton M.L."/>
            <person name="Nedved B.T."/>
            <person name="Hadfield M.G."/>
        </authorList>
    </citation>
    <scope>NUCLEOTIDE SEQUENCE [LARGE SCALE GENOMIC DNA]</scope>
    <source>
        <strain evidence="3 4">H1</strain>
    </source>
</reference>
<dbReference type="OrthoDB" id="7181050at2"/>
<dbReference type="SUPFAM" id="SSF54001">
    <property type="entry name" value="Cysteine proteinases"/>
    <property type="match status" value="1"/>
</dbReference>
<comment type="similarity">
    <text evidence="1 2">Belongs to the arylamine N-acetyltransferase family.</text>
</comment>
<organism evidence="3 4">
    <name type="scientific">Thalassotalea euphylliae</name>
    <dbReference type="NCBI Taxonomy" id="1655234"/>
    <lineage>
        <taxon>Bacteria</taxon>
        <taxon>Pseudomonadati</taxon>
        <taxon>Pseudomonadota</taxon>
        <taxon>Gammaproteobacteria</taxon>
        <taxon>Alteromonadales</taxon>
        <taxon>Colwelliaceae</taxon>
        <taxon>Thalassotalea</taxon>
    </lineage>
</organism>
<evidence type="ECO:0000256" key="1">
    <source>
        <dbReference type="ARBA" id="ARBA00006547"/>
    </source>
</evidence>
<dbReference type="EMBL" id="QUOU01000001">
    <property type="protein sequence ID" value="REL26975.1"/>
    <property type="molecule type" value="Genomic_DNA"/>
</dbReference>
<proteinExistence type="inferred from homology"/>
<dbReference type="PRINTS" id="PR01543">
    <property type="entry name" value="ANATRNSFRASE"/>
</dbReference>
<evidence type="ECO:0000313" key="3">
    <source>
        <dbReference type="EMBL" id="REL26975.1"/>
    </source>
</evidence>
<dbReference type="InterPro" id="IPR038765">
    <property type="entry name" value="Papain-like_cys_pep_sf"/>
</dbReference>
<name>A0A3E0TSR9_9GAMM</name>
<dbReference type="AlphaFoldDB" id="A0A3E0TSR9"/>
<evidence type="ECO:0000256" key="2">
    <source>
        <dbReference type="RuleBase" id="RU003452"/>
    </source>
</evidence>
<dbReference type="InterPro" id="IPR001447">
    <property type="entry name" value="Arylamine_N-AcTrfase"/>
</dbReference>
<dbReference type="GO" id="GO:0016407">
    <property type="term" value="F:acetyltransferase activity"/>
    <property type="evidence" value="ECO:0007669"/>
    <property type="project" value="InterPro"/>
</dbReference>
<evidence type="ECO:0000313" key="4">
    <source>
        <dbReference type="Proteomes" id="UP000256478"/>
    </source>
</evidence>
<dbReference type="PANTHER" id="PTHR11786">
    <property type="entry name" value="N-HYDROXYARYLAMINE O-ACETYLTRANSFERASE"/>
    <property type="match status" value="1"/>
</dbReference>
<protein>
    <recommendedName>
        <fullName evidence="5">Arylamine N-acetyltransferase</fullName>
    </recommendedName>
</protein>
<dbReference type="Gene3D" id="3.30.2140.20">
    <property type="match status" value="1"/>
</dbReference>
<gene>
    <name evidence="3" type="ORF">DXX93_10585</name>
</gene>
<accession>A0A3E0TSR9</accession>